<evidence type="ECO:0000313" key="3">
    <source>
        <dbReference type="Proteomes" id="UP000041254"/>
    </source>
</evidence>
<evidence type="ECO:0000256" key="1">
    <source>
        <dbReference type="SAM" id="MobiDB-lite"/>
    </source>
</evidence>
<feature type="region of interest" description="Disordered" evidence="1">
    <location>
        <begin position="1"/>
        <end position="26"/>
    </location>
</feature>
<dbReference type="Proteomes" id="UP000041254">
    <property type="component" value="Unassembled WGS sequence"/>
</dbReference>
<sequence length="207" mass="22677">MGKSLQSESTRVWVSWGPPHSRRQQHAHTKILHRKTMHSFGQQPSAAEKEPVTPPRWQQIHPQAKSVIENASKLLGNASLRPTDVHWLNAFMAISSQDVNQHFGAGVFLPLTSPEAVLHASTLRQAPPMYNTNTTHTGVESSGEWIVSPTHPRPSTRLTDNSNPVYPQTTHQQSQVAVVGGEGQQHWGMEGGGWVQTSGLCLKPGGV</sequence>
<gene>
    <name evidence="2" type="ORF">Vbra_14027</name>
</gene>
<keyword evidence="3" id="KW-1185">Reference proteome</keyword>
<feature type="region of interest" description="Disordered" evidence="1">
    <location>
        <begin position="135"/>
        <end position="163"/>
    </location>
</feature>
<proteinExistence type="predicted"/>
<evidence type="ECO:0000313" key="2">
    <source>
        <dbReference type="EMBL" id="CEM04306.1"/>
    </source>
</evidence>
<dbReference type="InParanoid" id="A0A0G4EYS0"/>
<organism evidence="2 3">
    <name type="scientific">Vitrella brassicaformis (strain CCMP3155)</name>
    <dbReference type="NCBI Taxonomy" id="1169540"/>
    <lineage>
        <taxon>Eukaryota</taxon>
        <taxon>Sar</taxon>
        <taxon>Alveolata</taxon>
        <taxon>Colpodellida</taxon>
        <taxon>Vitrellaceae</taxon>
        <taxon>Vitrella</taxon>
    </lineage>
</organism>
<accession>A0A0G4EYS0</accession>
<dbReference type="AlphaFoldDB" id="A0A0G4EYS0"/>
<feature type="compositionally biased region" description="Polar residues" evidence="1">
    <location>
        <begin position="1"/>
        <end position="12"/>
    </location>
</feature>
<dbReference type="VEuPathDB" id="CryptoDB:Vbra_14027"/>
<reference evidence="2 3" key="1">
    <citation type="submission" date="2014-11" db="EMBL/GenBank/DDBJ databases">
        <authorList>
            <person name="Zhu J."/>
            <person name="Qi W."/>
            <person name="Song R."/>
        </authorList>
    </citation>
    <scope>NUCLEOTIDE SEQUENCE [LARGE SCALE GENOMIC DNA]</scope>
</reference>
<name>A0A0G4EYS0_VITBC</name>
<dbReference type="EMBL" id="CDMY01000349">
    <property type="protein sequence ID" value="CEM04306.1"/>
    <property type="molecule type" value="Genomic_DNA"/>
</dbReference>
<protein>
    <submittedName>
        <fullName evidence="2">Uncharacterized protein</fullName>
    </submittedName>
</protein>